<dbReference type="AlphaFoldDB" id="A0A6C7EG15"/>
<dbReference type="Proteomes" id="UP000011863">
    <property type="component" value="Chromosome"/>
</dbReference>
<evidence type="ECO:0000256" key="1">
    <source>
        <dbReference type="SAM" id="MobiDB-lite"/>
    </source>
</evidence>
<organism evidence="2 3">
    <name type="scientific">Ilumatobacter coccineus (strain NBRC 103263 / KCTC 29153 / YM16-304)</name>
    <dbReference type="NCBI Taxonomy" id="1313172"/>
    <lineage>
        <taxon>Bacteria</taxon>
        <taxon>Bacillati</taxon>
        <taxon>Actinomycetota</taxon>
        <taxon>Acidimicrobiia</taxon>
        <taxon>Acidimicrobiales</taxon>
        <taxon>Ilumatobacteraceae</taxon>
        <taxon>Ilumatobacter</taxon>
    </lineage>
</organism>
<dbReference type="KEGG" id="aym:YM304_36210"/>
<accession>A0A6C7EG15</accession>
<evidence type="ECO:0000313" key="3">
    <source>
        <dbReference type="Proteomes" id="UP000011863"/>
    </source>
</evidence>
<protein>
    <submittedName>
        <fullName evidence="2">Uncharacterized protein</fullName>
    </submittedName>
</protein>
<sequence>MEQHMTNERTPRRTGLAVGLSAGLISGAAAGIVLGVPGLTSAASDDTAIAALQETDGEPTDPVDETSTESGDQVRGDRLRAQLDALVDEGTITAEQADAVAEHLVEQAADRLGERGERGRRLRGQRIEWLRGQSEVVTELLGVDAETLRTELADGATLADIAEENGVSTDELVDALVTQAMERVDAAVEAGRIDQDVVDERLDDLEARITERVTTPRGDR</sequence>
<proteinExistence type="predicted"/>
<feature type="region of interest" description="Disordered" evidence="1">
    <location>
        <begin position="54"/>
        <end position="73"/>
    </location>
</feature>
<keyword evidence="3" id="KW-1185">Reference proteome</keyword>
<feature type="compositionally biased region" description="Acidic residues" evidence="1">
    <location>
        <begin position="55"/>
        <end position="67"/>
    </location>
</feature>
<gene>
    <name evidence="2" type="ORF">YM304_36210</name>
</gene>
<dbReference type="EMBL" id="AP012057">
    <property type="protein sequence ID" value="BAN03935.1"/>
    <property type="molecule type" value="Genomic_DNA"/>
</dbReference>
<reference evidence="2 3" key="1">
    <citation type="journal article" date="2013" name="Int. J. Syst. Evol. Microbiol.">
        <title>Ilumatobacter nonamiense sp. nov. and Ilumatobacter coccineum sp. nov., isolated from seashore sand.</title>
        <authorList>
            <person name="Matsumoto A."/>
            <person name="Kasai H."/>
            <person name="Matsuo Y."/>
            <person name="Shizuri Y."/>
            <person name="Ichikawa N."/>
            <person name="Fujita N."/>
            <person name="Omura S."/>
            <person name="Takahashi Y."/>
        </authorList>
    </citation>
    <scope>NUCLEOTIDE SEQUENCE [LARGE SCALE GENOMIC DNA]</scope>
    <source>
        <strain evidence="3">NBRC 103263 / KCTC 29153 / YM16-304</strain>
    </source>
</reference>
<evidence type="ECO:0000313" key="2">
    <source>
        <dbReference type="EMBL" id="BAN03935.1"/>
    </source>
</evidence>
<name>A0A6C7EG15_ILUCY</name>